<protein>
    <submittedName>
        <fullName evidence="1">Uncharacterized protein</fullName>
    </submittedName>
</protein>
<dbReference type="AlphaFoldDB" id="A0A5B7H826"/>
<organism evidence="1 2">
    <name type="scientific">Portunus trituberculatus</name>
    <name type="common">Swimming crab</name>
    <name type="synonym">Neptunus trituberculatus</name>
    <dbReference type="NCBI Taxonomy" id="210409"/>
    <lineage>
        <taxon>Eukaryota</taxon>
        <taxon>Metazoa</taxon>
        <taxon>Ecdysozoa</taxon>
        <taxon>Arthropoda</taxon>
        <taxon>Crustacea</taxon>
        <taxon>Multicrustacea</taxon>
        <taxon>Malacostraca</taxon>
        <taxon>Eumalacostraca</taxon>
        <taxon>Eucarida</taxon>
        <taxon>Decapoda</taxon>
        <taxon>Pleocyemata</taxon>
        <taxon>Brachyura</taxon>
        <taxon>Eubrachyura</taxon>
        <taxon>Portunoidea</taxon>
        <taxon>Portunidae</taxon>
        <taxon>Portuninae</taxon>
        <taxon>Portunus</taxon>
    </lineage>
</organism>
<dbReference type="EMBL" id="VSRR010025980">
    <property type="protein sequence ID" value="MPC67252.1"/>
    <property type="molecule type" value="Genomic_DNA"/>
</dbReference>
<keyword evidence="2" id="KW-1185">Reference proteome</keyword>
<evidence type="ECO:0000313" key="1">
    <source>
        <dbReference type="EMBL" id="MPC67252.1"/>
    </source>
</evidence>
<sequence length="158" mass="16419">MKTTSPPPPPPPPPLHVILFPPAGDHRALQCGRHLSPLAPLDSFHSHLGSCLVASIRAVAHKPVSSAPLLHHHHHHLPSFSPPLPSPSPSPLCLAVARVPLSLTLNLVTGTPTCPGPPAPTTSLDSALGDARASSPSCRLPRVISGLAQCRGEGRPCF</sequence>
<gene>
    <name evidence="1" type="ORF">E2C01_061425</name>
</gene>
<dbReference type="Proteomes" id="UP000324222">
    <property type="component" value="Unassembled WGS sequence"/>
</dbReference>
<proteinExistence type="predicted"/>
<comment type="caution">
    <text evidence="1">The sequence shown here is derived from an EMBL/GenBank/DDBJ whole genome shotgun (WGS) entry which is preliminary data.</text>
</comment>
<accession>A0A5B7H826</accession>
<evidence type="ECO:0000313" key="2">
    <source>
        <dbReference type="Proteomes" id="UP000324222"/>
    </source>
</evidence>
<reference evidence="1 2" key="1">
    <citation type="submission" date="2019-05" db="EMBL/GenBank/DDBJ databases">
        <title>Another draft genome of Portunus trituberculatus and its Hox gene families provides insights of decapod evolution.</title>
        <authorList>
            <person name="Jeong J.-H."/>
            <person name="Song I."/>
            <person name="Kim S."/>
            <person name="Choi T."/>
            <person name="Kim D."/>
            <person name="Ryu S."/>
            <person name="Kim W."/>
        </authorList>
    </citation>
    <scope>NUCLEOTIDE SEQUENCE [LARGE SCALE GENOMIC DNA]</scope>
    <source>
        <tissue evidence="1">Muscle</tissue>
    </source>
</reference>
<name>A0A5B7H826_PORTR</name>